<dbReference type="InterPro" id="IPR017441">
    <property type="entry name" value="Protein_kinase_ATP_BS"/>
</dbReference>
<keyword evidence="13 15" id="KW-0067">ATP-binding</keyword>
<dbReference type="PANTHER" id="PTHR22988:SF73">
    <property type="entry name" value="RHO-ASSOCIATED PROTEIN KINASE"/>
    <property type="match status" value="1"/>
</dbReference>
<keyword evidence="11" id="KW-0418">Kinase</keyword>
<dbReference type="Gene3D" id="3.30.200.20">
    <property type="entry name" value="Phosphorylase Kinase, domain 1"/>
    <property type="match status" value="1"/>
</dbReference>
<evidence type="ECO:0000256" key="10">
    <source>
        <dbReference type="ARBA" id="ARBA00022771"/>
    </source>
</evidence>
<evidence type="ECO:0000256" key="4">
    <source>
        <dbReference type="ARBA" id="ARBA00022490"/>
    </source>
</evidence>
<feature type="region of interest" description="Disordered" evidence="17">
    <location>
        <begin position="582"/>
        <end position="606"/>
    </location>
</feature>
<dbReference type="FunFam" id="1.10.510.10:FF:000047">
    <property type="entry name" value="Rho-associated protein kinase 1"/>
    <property type="match status" value="1"/>
</dbReference>
<evidence type="ECO:0000256" key="17">
    <source>
        <dbReference type="SAM" id="MobiDB-lite"/>
    </source>
</evidence>
<dbReference type="PROSITE" id="PS50011">
    <property type="entry name" value="PROTEIN_KINASE_DOM"/>
    <property type="match status" value="1"/>
</dbReference>
<evidence type="ECO:0000256" key="7">
    <source>
        <dbReference type="ARBA" id="ARBA00022679"/>
    </source>
</evidence>
<dbReference type="GO" id="GO:0005856">
    <property type="term" value="C:cytoskeleton"/>
    <property type="evidence" value="ECO:0007669"/>
    <property type="project" value="TreeGrafter"/>
</dbReference>
<keyword evidence="14 16" id="KW-0175">Coiled coil</keyword>
<dbReference type="InterPro" id="IPR011993">
    <property type="entry name" value="PH-like_dom_sf"/>
</dbReference>
<dbReference type="SMART" id="SM00109">
    <property type="entry name" value="C1"/>
    <property type="match status" value="1"/>
</dbReference>
<feature type="coiled-coil region" evidence="16">
    <location>
        <begin position="788"/>
        <end position="815"/>
    </location>
</feature>
<sequence length="1258" mass="142857">MTDADGLADRLLDPKVTLNVEGLLDATIALYNDCNYPVLKRIRNIETFLSRHQSTISKLQDSRIQQNDFDLIKVIGRGAFGEVRLVRHEKTRKYYAMKLLDKNEMIRRADSAFFWEERDIMAHAESDWIVKLHYAFQDVNFLYMVMEFMPGGDLVNLMSTFEVTEQWAQFYIAELVLALDAIHKMGYIHRDVKPDNLLIAASGHIKLADFGTCIKMGTDGLVRCSSAVGTPDYISPEMLTSQSNEGIYGREVDWWSVGIILYEMVYGDPPFYADSLANTYARIMNHQLELTFPEDIALSPDARDLIGRFLQDGKVRLGRDGVKEIKKHPFFKNKDWNFETIRQARPPYVPELNGEGDTSHFEDVSAQDTQTRDNFQIPKAFTGNQMPFIGFTYSNDLGPIAALKRERKATVTNGSIAAVNNGTAQLSILEAEKQRLETALTASQAELKLVQRTLEQETHAKAQLETNLRSANDRIAEIQGSEDRSKAQFRELFSTVGQHKEQIDSLETKIRESREAEEAAALEAQKLKIEVANAKADADASNLRIQTLTEQMKSLRRELDDALSRESTLRVDLKNAEEARLHAERASKASSFVSSESKSNESSADTTRLEYELEAVTKRADRLKHELDNVYEQKRNAEHDLQLKARELMSRSEAEQLNQSEVGRLREEKARLEAELGGLITNKRSLEQRLNDIQDQLKIEQSICRAFKSELQAREDEEARKQSYIDENQTLRNQLNGLMKQVDSERLARRMADQNVDTLDVQSQSLQAALKQTVDRNMREMTAKNSTIAILTERENELTAENQELRAKIRQFEDKLKAREAPQDSGPRTPGASSAGSGAGGDSSRLDNLSREELIKRCNREIMLKDQAIQKLVYVGTAKGIKDDRVLGDAQKAVKKTKNDAKRIRELVEIEMKKERDKMNIELQQKQITIDDLHRTLYDEEDRNKKLEDELLELRAFAEEIKNRNTSDADLQSLNGRNNMNTISLPQHPIAVYSGQLQVRISGPQSGSRRKRSWESMFVTITEKVVAFAKASNQKPSFIIATEMLYLVRRISEADLRWVEKRAVPLILQVLYEVDAPMKLPSRRGSTVDLNASFSSSGDSIRNASVSNGALNYVGDDVSISGNSMNTPRAPASKRQHDFIEVAYHMRTNCDLCKRQLSSIFRNIVALECKRCHQKYHVEHRENNEIPPCKCSFESAHELFIMADTEEQAREWYNKINFLISARSTVRRSDSTATAARQLGGASTPTSISSGQRLYTPH</sequence>
<dbReference type="Gene3D" id="1.10.510.10">
    <property type="entry name" value="Transferase(Phosphotransferase) domain 1"/>
    <property type="match status" value="1"/>
</dbReference>
<evidence type="ECO:0000259" key="18">
    <source>
        <dbReference type="PROSITE" id="PS50011"/>
    </source>
</evidence>
<dbReference type="SMART" id="SM00133">
    <property type="entry name" value="S_TK_X"/>
    <property type="match status" value="1"/>
</dbReference>
<feature type="domain" description="AGC-kinase C-terminal" evidence="19">
    <location>
        <begin position="332"/>
        <end position="403"/>
    </location>
</feature>
<evidence type="ECO:0000259" key="19">
    <source>
        <dbReference type="PROSITE" id="PS51285"/>
    </source>
</evidence>
<comment type="cofactor">
    <cofactor evidence="1">
        <name>Mg(2+)</name>
        <dbReference type="ChEBI" id="CHEBI:18420"/>
    </cofactor>
</comment>
<dbReference type="PROSITE" id="PS51285">
    <property type="entry name" value="AGC_KINASE_CTER"/>
    <property type="match status" value="1"/>
</dbReference>
<name>A0A7E4VZI6_PANRE</name>
<dbReference type="GO" id="GO:0031032">
    <property type="term" value="P:actomyosin structure organization"/>
    <property type="evidence" value="ECO:0007669"/>
    <property type="project" value="TreeGrafter"/>
</dbReference>
<dbReference type="PROSITE" id="PS00108">
    <property type="entry name" value="PROTEIN_KINASE_ST"/>
    <property type="match status" value="1"/>
</dbReference>
<reference evidence="21" key="2">
    <citation type="submission" date="2020-10" db="UniProtKB">
        <authorList>
            <consortium name="WormBaseParasite"/>
        </authorList>
    </citation>
    <scope>IDENTIFICATION</scope>
</reference>
<keyword evidence="20" id="KW-1185">Reference proteome</keyword>
<feature type="coiled-coil region" evidence="16">
    <location>
        <begin position="606"/>
        <end position="748"/>
    </location>
</feature>
<evidence type="ECO:0000256" key="12">
    <source>
        <dbReference type="ARBA" id="ARBA00022833"/>
    </source>
</evidence>
<dbReference type="GO" id="GO:0008270">
    <property type="term" value="F:zinc ion binding"/>
    <property type="evidence" value="ECO:0007669"/>
    <property type="project" value="UniProtKB-KW"/>
</dbReference>
<dbReference type="GO" id="GO:0048598">
    <property type="term" value="P:embryonic morphogenesis"/>
    <property type="evidence" value="ECO:0007669"/>
    <property type="project" value="TreeGrafter"/>
</dbReference>
<feature type="domain" description="Protein kinase" evidence="18">
    <location>
        <begin position="69"/>
        <end position="331"/>
    </location>
</feature>
<dbReference type="PANTHER" id="PTHR22988">
    <property type="entry name" value="MYOTONIC DYSTROPHY S/T KINASE-RELATED"/>
    <property type="match status" value="1"/>
</dbReference>
<dbReference type="GO" id="GO:0007266">
    <property type="term" value="P:Rho protein signal transduction"/>
    <property type="evidence" value="ECO:0007669"/>
    <property type="project" value="TreeGrafter"/>
</dbReference>
<keyword evidence="12" id="KW-0862">Zinc</keyword>
<dbReference type="Pfam" id="PF00069">
    <property type="entry name" value="Pkinase"/>
    <property type="match status" value="1"/>
</dbReference>
<evidence type="ECO:0000256" key="1">
    <source>
        <dbReference type="ARBA" id="ARBA00001946"/>
    </source>
</evidence>
<dbReference type="CDD" id="cd20813">
    <property type="entry name" value="C1_ROCK"/>
    <property type="match status" value="1"/>
</dbReference>
<dbReference type="GO" id="GO:0005524">
    <property type="term" value="F:ATP binding"/>
    <property type="evidence" value="ECO:0007669"/>
    <property type="project" value="UniProtKB-UniRule"/>
</dbReference>
<dbReference type="AlphaFoldDB" id="A0A7E4VZI6"/>
<evidence type="ECO:0000256" key="9">
    <source>
        <dbReference type="ARBA" id="ARBA00022741"/>
    </source>
</evidence>
<organism evidence="20 21">
    <name type="scientific">Panagrellus redivivus</name>
    <name type="common">Microworm</name>
    <dbReference type="NCBI Taxonomy" id="6233"/>
    <lineage>
        <taxon>Eukaryota</taxon>
        <taxon>Metazoa</taxon>
        <taxon>Ecdysozoa</taxon>
        <taxon>Nematoda</taxon>
        <taxon>Chromadorea</taxon>
        <taxon>Rhabditida</taxon>
        <taxon>Tylenchina</taxon>
        <taxon>Panagrolaimomorpha</taxon>
        <taxon>Panagrolaimoidea</taxon>
        <taxon>Panagrolaimidae</taxon>
        <taxon>Panagrellus</taxon>
    </lineage>
</organism>
<evidence type="ECO:0000256" key="3">
    <source>
        <dbReference type="ARBA" id="ARBA00012513"/>
    </source>
</evidence>
<dbReference type="GO" id="GO:0072518">
    <property type="term" value="F:Rho-dependent protein serine/threonine kinase activity"/>
    <property type="evidence" value="ECO:0007669"/>
    <property type="project" value="TreeGrafter"/>
</dbReference>
<dbReference type="FunFam" id="3.30.200.20:FF:000017">
    <property type="entry name" value="Non-specific serine/threonine protein kinase"/>
    <property type="match status" value="1"/>
</dbReference>
<keyword evidence="9 15" id="KW-0547">Nucleotide-binding</keyword>
<evidence type="ECO:0000256" key="2">
    <source>
        <dbReference type="ARBA" id="ARBA00004496"/>
    </source>
</evidence>
<dbReference type="GO" id="GO:0030866">
    <property type="term" value="P:cortical actin cytoskeleton organization"/>
    <property type="evidence" value="ECO:0007669"/>
    <property type="project" value="TreeGrafter"/>
</dbReference>
<feature type="region of interest" description="Disordered" evidence="17">
    <location>
        <begin position="1231"/>
        <end position="1258"/>
    </location>
</feature>
<dbReference type="InterPro" id="IPR002219">
    <property type="entry name" value="PKC_DAG/PE"/>
</dbReference>
<keyword evidence="4" id="KW-0963">Cytoplasm</keyword>
<dbReference type="InterPro" id="IPR008271">
    <property type="entry name" value="Ser/Thr_kinase_AS"/>
</dbReference>
<keyword evidence="5" id="KW-0723">Serine/threonine-protein kinase</keyword>
<dbReference type="SUPFAM" id="SSF56112">
    <property type="entry name" value="Protein kinase-like (PK-like)"/>
    <property type="match status" value="1"/>
</dbReference>
<dbReference type="InterPro" id="IPR046349">
    <property type="entry name" value="C1-like_sf"/>
</dbReference>
<dbReference type="Gene3D" id="2.30.29.30">
    <property type="entry name" value="Pleckstrin-homology domain (PH domain)/Phosphotyrosine-binding domain (PTB)"/>
    <property type="match status" value="1"/>
</dbReference>
<evidence type="ECO:0000256" key="5">
    <source>
        <dbReference type="ARBA" id="ARBA00022527"/>
    </source>
</evidence>
<feature type="coiled-coil region" evidence="16">
    <location>
        <begin position="887"/>
        <end position="964"/>
    </location>
</feature>
<evidence type="ECO:0000313" key="20">
    <source>
        <dbReference type="Proteomes" id="UP000492821"/>
    </source>
</evidence>
<evidence type="ECO:0000313" key="21">
    <source>
        <dbReference type="WBParaSite" id="Pan_g5155.t1"/>
    </source>
</evidence>
<keyword evidence="8" id="KW-0479">Metal-binding</keyword>
<dbReference type="InterPro" id="IPR011009">
    <property type="entry name" value="Kinase-like_dom_sf"/>
</dbReference>
<keyword evidence="6" id="KW-0597">Phosphoprotein</keyword>
<dbReference type="WBParaSite" id="Pan_g5155.t1">
    <property type="protein sequence ID" value="Pan_g5155.t1"/>
    <property type="gene ID" value="Pan_g5155"/>
</dbReference>
<dbReference type="PROSITE" id="PS00107">
    <property type="entry name" value="PROTEIN_KINASE_ATP"/>
    <property type="match status" value="1"/>
</dbReference>
<comment type="subcellular location">
    <subcellularLocation>
        <location evidence="2">Cytoplasm</location>
    </subcellularLocation>
</comment>
<keyword evidence="7" id="KW-0808">Transferase</keyword>
<evidence type="ECO:0000256" key="8">
    <source>
        <dbReference type="ARBA" id="ARBA00022723"/>
    </source>
</evidence>
<feature type="region of interest" description="Disordered" evidence="17">
    <location>
        <begin position="818"/>
        <end position="848"/>
    </location>
</feature>
<dbReference type="GO" id="GO:0005737">
    <property type="term" value="C:cytoplasm"/>
    <property type="evidence" value="ECO:0007669"/>
    <property type="project" value="UniProtKB-SubCell"/>
</dbReference>
<protein>
    <recommendedName>
        <fullName evidence="3">non-specific serine/threonine protein kinase</fullName>
        <ecNumber evidence="3">2.7.11.1</ecNumber>
    </recommendedName>
</protein>
<feature type="compositionally biased region" description="Low complexity" evidence="17">
    <location>
        <begin position="588"/>
        <end position="604"/>
    </location>
</feature>
<dbReference type="SUPFAM" id="SSF57889">
    <property type="entry name" value="Cysteine-rich domain"/>
    <property type="match status" value="1"/>
</dbReference>
<dbReference type="InterPro" id="IPR000719">
    <property type="entry name" value="Prot_kinase_dom"/>
</dbReference>
<evidence type="ECO:0000256" key="14">
    <source>
        <dbReference type="ARBA" id="ARBA00023054"/>
    </source>
</evidence>
<dbReference type="Proteomes" id="UP000492821">
    <property type="component" value="Unassembled WGS sequence"/>
</dbReference>
<evidence type="ECO:0000256" key="6">
    <source>
        <dbReference type="ARBA" id="ARBA00022553"/>
    </source>
</evidence>
<evidence type="ECO:0000256" key="13">
    <source>
        <dbReference type="ARBA" id="ARBA00022840"/>
    </source>
</evidence>
<accession>A0A7E4VZI6</accession>
<evidence type="ECO:0000256" key="15">
    <source>
        <dbReference type="PROSITE-ProRule" id="PRU10141"/>
    </source>
</evidence>
<dbReference type="InterPro" id="IPR050839">
    <property type="entry name" value="Rho-assoc_Ser/Thr_Kinase"/>
</dbReference>
<evidence type="ECO:0000256" key="16">
    <source>
        <dbReference type="SAM" id="Coils"/>
    </source>
</evidence>
<dbReference type="InterPro" id="IPR000961">
    <property type="entry name" value="AGC-kinase_C"/>
</dbReference>
<dbReference type="Gene3D" id="3.30.60.20">
    <property type="match status" value="1"/>
</dbReference>
<feature type="coiled-coil region" evidence="16">
    <location>
        <begin position="419"/>
        <end position="579"/>
    </location>
</feature>
<dbReference type="GO" id="GO:0000281">
    <property type="term" value="P:mitotic cytokinesis"/>
    <property type="evidence" value="ECO:0007669"/>
    <property type="project" value="TreeGrafter"/>
</dbReference>
<dbReference type="GO" id="GO:1901888">
    <property type="term" value="P:regulation of cell junction assembly"/>
    <property type="evidence" value="ECO:0007669"/>
    <property type="project" value="TreeGrafter"/>
</dbReference>
<dbReference type="EC" id="2.7.11.1" evidence="3"/>
<keyword evidence="10" id="KW-0863">Zinc-finger</keyword>
<evidence type="ECO:0000256" key="11">
    <source>
        <dbReference type="ARBA" id="ARBA00022777"/>
    </source>
</evidence>
<proteinExistence type="predicted"/>
<dbReference type="SMART" id="SM00220">
    <property type="entry name" value="S_TKc"/>
    <property type="match status" value="1"/>
</dbReference>
<reference evidence="20" key="1">
    <citation type="journal article" date="2013" name="Genetics">
        <title>The draft genome and transcriptome of Panagrellus redivivus are shaped by the harsh demands of a free-living lifestyle.</title>
        <authorList>
            <person name="Srinivasan J."/>
            <person name="Dillman A.R."/>
            <person name="Macchietto M.G."/>
            <person name="Heikkinen L."/>
            <person name="Lakso M."/>
            <person name="Fracchia K.M."/>
            <person name="Antoshechkin I."/>
            <person name="Mortazavi A."/>
            <person name="Wong G."/>
            <person name="Sternberg P.W."/>
        </authorList>
    </citation>
    <scope>NUCLEOTIDE SEQUENCE [LARGE SCALE GENOMIC DNA]</scope>
    <source>
        <strain evidence="20">MT8872</strain>
    </source>
</reference>
<feature type="binding site" evidence="15">
    <location>
        <position position="98"/>
    </location>
    <ligand>
        <name>ATP</name>
        <dbReference type="ChEBI" id="CHEBI:30616"/>
    </ligand>
</feature>